<dbReference type="EMBL" id="CP063409">
    <property type="protein sequence ID" value="QSZ35140.1"/>
    <property type="molecule type" value="Genomic_DNA"/>
</dbReference>
<evidence type="ECO:0000313" key="3">
    <source>
        <dbReference type="EMBL" id="QSZ35140.1"/>
    </source>
</evidence>
<evidence type="ECO:0008006" key="5">
    <source>
        <dbReference type="Google" id="ProtNLM"/>
    </source>
</evidence>
<organism evidence="3 4">
    <name type="scientific">Monilinia vaccinii-corymbosi</name>
    <dbReference type="NCBI Taxonomy" id="61207"/>
    <lineage>
        <taxon>Eukaryota</taxon>
        <taxon>Fungi</taxon>
        <taxon>Dikarya</taxon>
        <taxon>Ascomycota</taxon>
        <taxon>Pezizomycotina</taxon>
        <taxon>Leotiomycetes</taxon>
        <taxon>Helotiales</taxon>
        <taxon>Sclerotiniaceae</taxon>
        <taxon>Monilinia</taxon>
    </lineage>
</organism>
<dbReference type="Gene3D" id="2.120.10.80">
    <property type="entry name" value="Kelch-type beta propeller"/>
    <property type="match status" value="1"/>
</dbReference>
<keyword evidence="4" id="KW-1185">Reference proteome</keyword>
<feature type="region of interest" description="Disordered" evidence="1">
    <location>
        <begin position="705"/>
        <end position="742"/>
    </location>
</feature>
<protein>
    <recommendedName>
        <fullName evidence="5">Pre-mRNA splicing factor CLF1</fullName>
    </recommendedName>
</protein>
<proteinExistence type="predicted"/>
<gene>
    <name evidence="3" type="ORF">DSL72_008005</name>
</gene>
<name>A0A8A3PJ84_9HELO</name>
<dbReference type="OrthoDB" id="5352000at2759"/>
<dbReference type="AlphaFoldDB" id="A0A8A3PJ84"/>
<feature type="region of interest" description="Disordered" evidence="1">
    <location>
        <begin position="337"/>
        <end position="358"/>
    </location>
</feature>
<accession>A0A8A3PJ84</accession>
<keyword evidence="2" id="KW-1133">Transmembrane helix</keyword>
<sequence length="742" mass="78798">MALPKPKYPLDDSCSILYNNTLYTYNSEAFQSLSLVQGAEWTQLPQGEPVTGGVCVKATPISGQDALYVVGGKSRNAASSYPGLQRYSFHNGKWETIITTVKVAQNRLWHSAVYLNGSDSILMYAGSQDGLQDPSSQTFTIAASPPYDVLSFKSTAPPAIQPILLPWSSHSAIFIGGTSTNTDVMEFDPATSWVNTNISLASPMYSTSAIKAVVVTGDDESKNLYTFDMTVAPNSVNRTVLVDGTGKPVKGAKAIVSVSTTGKQAFKRKGGSLTVADWPAYNGTLAPTSTRTSYSVAMGAAGQVVISGGNKDDVLCIFEAKQNSWVNATSMLVKSTTQKVIPPSPSSPSSSTTSSPIPTGTGNFTVVSNASADKAANPVPVKVLGAVLGSIIGAALLLIGVLVLLRWQRKKREIKNAHANEYPLEKDGLEFSDRAPPDMHSSMPPRHGPSASQSSYSSMAILTGHVGHRRGDDDKGSGSAGSGASSRFNRNYKTPINEPTPPEEAFAQNALAKEVSFGEDTVTPGPRNAATQRRGSTRRSSGWDRYWSGGSAMSSFLGIGDSKRNTTNGDDDATSRRSDSTRFNTQRFPSQITTASALVPPLKIPIPGDTPLYRVATNSPTVSTAGSHFPVAAEMSGTIEGLRPDSYVSNCSSFDDRSDLYSSGVPESIQDSGLWAADQDWSQNRSSNAYSISVYTAANRDTVGTSNLAAQPPQPPLPTQQQNQPSIPADMSWLNLGTPNRI</sequence>
<feature type="compositionally biased region" description="Basic and acidic residues" evidence="1">
    <location>
        <begin position="425"/>
        <end position="437"/>
    </location>
</feature>
<feature type="transmembrane region" description="Helical" evidence="2">
    <location>
        <begin position="383"/>
        <end position="405"/>
    </location>
</feature>
<keyword evidence="2" id="KW-0812">Transmembrane</keyword>
<feature type="compositionally biased region" description="Low complexity" evidence="1">
    <location>
        <begin position="347"/>
        <end position="358"/>
    </location>
</feature>
<feature type="region of interest" description="Disordered" evidence="1">
    <location>
        <begin position="517"/>
        <end position="545"/>
    </location>
</feature>
<keyword evidence="2" id="KW-0472">Membrane</keyword>
<evidence type="ECO:0000313" key="4">
    <source>
        <dbReference type="Proteomes" id="UP000672032"/>
    </source>
</evidence>
<dbReference type="InterPro" id="IPR015915">
    <property type="entry name" value="Kelch-typ_b-propeller"/>
</dbReference>
<feature type="region of interest" description="Disordered" evidence="1">
    <location>
        <begin position="425"/>
        <end position="502"/>
    </location>
</feature>
<evidence type="ECO:0000256" key="2">
    <source>
        <dbReference type="SAM" id="Phobius"/>
    </source>
</evidence>
<dbReference type="SUPFAM" id="SSF50965">
    <property type="entry name" value="Galactose oxidase, central domain"/>
    <property type="match status" value="1"/>
</dbReference>
<dbReference type="InterPro" id="IPR011043">
    <property type="entry name" value="Gal_Oxase/kelch_b-propeller"/>
</dbReference>
<feature type="region of interest" description="Disordered" evidence="1">
    <location>
        <begin position="557"/>
        <end position="589"/>
    </location>
</feature>
<dbReference type="Proteomes" id="UP000672032">
    <property type="component" value="Chromosome 5"/>
</dbReference>
<reference evidence="3" key="1">
    <citation type="submission" date="2020-10" db="EMBL/GenBank/DDBJ databases">
        <title>Genome Sequence of Monilinia vaccinii-corymbosi Sheds Light on Mummy Berry Disease Infection of Blueberry and Mating Type.</title>
        <authorList>
            <person name="Yow A.G."/>
            <person name="Zhang Y."/>
            <person name="Bansal K."/>
            <person name="Eacker S.M."/>
            <person name="Sullivan S."/>
            <person name="Liachko I."/>
            <person name="Cubeta M.A."/>
            <person name="Rollins J.A."/>
            <person name="Ashrafi H."/>
        </authorList>
    </citation>
    <scope>NUCLEOTIDE SEQUENCE</scope>
    <source>
        <strain evidence="3">RL-1</strain>
    </source>
</reference>
<evidence type="ECO:0000256" key="1">
    <source>
        <dbReference type="SAM" id="MobiDB-lite"/>
    </source>
</evidence>